<dbReference type="SMART" id="SM00028">
    <property type="entry name" value="TPR"/>
    <property type="match status" value="8"/>
</dbReference>
<evidence type="ECO:0000313" key="4">
    <source>
        <dbReference type="EMBL" id="PRY47304.1"/>
    </source>
</evidence>
<comment type="caution">
    <text evidence="4">The sequence shown here is derived from an EMBL/GenBank/DDBJ whole genome shotgun (WGS) entry which is preliminary data.</text>
</comment>
<reference evidence="4 5" key="1">
    <citation type="submission" date="2018-03" db="EMBL/GenBank/DDBJ databases">
        <title>Genomic Encyclopedia of Archaeal and Bacterial Type Strains, Phase II (KMG-II): from individual species to whole genera.</title>
        <authorList>
            <person name="Goeker M."/>
        </authorList>
    </citation>
    <scope>NUCLEOTIDE SEQUENCE [LARGE SCALE GENOMIC DNA]</scope>
    <source>
        <strain evidence="4 5">DSM 28354</strain>
    </source>
</reference>
<proteinExistence type="predicted"/>
<dbReference type="Pfam" id="PF13432">
    <property type="entry name" value="TPR_16"/>
    <property type="match status" value="4"/>
</dbReference>
<dbReference type="Gene3D" id="1.25.40.10">
    <property type="entry name" value="Tetratricopeptide repeat domain"/>
    <property type="match status" value="3"/>
</dbReference>
<accession>A0A2T0TNK7</accession>
<dbReference type="PROSITE" id="PS50005">
    <property type="entry name" value="TPR"/>
    <property type="match status" value="6"/>
</dbReference>
<feature type="repeat" description="TPR" evidence="3">
    <location>
        <begin position="17"/>
        <end position="50"/>
    </location>
</feature>
<dbReference type="Proteomes" id="UP000238375">
    <property type="component" value="Unassembled WGS sequence"/>
</dbReference>
<feature type="repeat" description="TPR" evidence="3">
    <location>
        <begin position="255"/>
        <end position="288"/>
    </location>
</feature>
<evidence type="ECO:0000313" key="5">
    <source>
        <dbReference type="Proteomes" id="UP000238375"/>
    </source>
</evidence>
<dbReference type="InterPro" id="IPR011990">
    <property type="entry name" value="TPR-like_helical_dom_sf"/>
</dbReference>
<evidence type="ECO:0000256" key="2">
    <source>
        <dbReference type="ARBA" id="ARBA00022803"/>
    </source>
</evidence>
<keyword evidence="1" id="KW-0677">Repeat</keyword>
<feature type="repeat" description="TPR" evidence="3">
    <location>
        <begin position="153"/>
        <end position="186"/>
    </location>
</feature>
<dbReference type="PANTHER" id="PTHR44858">
    <property type="entry name" value="TETRATRICOPEPTIDE REPEAT PROTEIN 6"/>
    <property type="match status" value="1"/>
</dbReference>
<dbReference type="EMBL" id="PVTE01000001">
    <property type="protein sequence ID" value="PRY47304.1"/>
    <property type="molecule type" value="Genomic_DNA"/>
</dbReference>
<feature type="repeat" description="TPR" evidence="3">
    <location>
        <begin position="119"/>
        <end position="152"/>
    </location>
</feature>
<dbReference type="InterPro" id="IPR019734">
    <property type="entry name" value="TPR_rpt"/>
</dbReference>
<sequence>MVPISLVTACTDRSDEAAQFFLRGNVQLQKREYREAVRFYTEALEKKPDFADAYNNRGLAKFRNDDVEGALADYSRAIDTDPDFGAAYLNRAEARLDLGDAGGSLTDLQRIEKQYADSTFYQLRLGDTHTRLNEPARAQLAYDRAIQLAPNNVEALTNRAALFFSQKAYELARQDIANALRLNPKQDAALNNQSLLLAQAGKFADALTYVDRALSVKPTQPYYLNNKAYLLLMLNRPAEALPLVEQSIRLNDRNAWAYRTLGLYYLKQKQTEPALTNLRKAEQLDPSVDALYYYIGKAEAEAGRQEAACAAWARGVTAGDQLAKAEQQKQCGK</sequence>
<dbReference type="InterPro" id="IPR050498">
    <property type="entry name" value="Ycf3"/>
</dbReference>
<name>A0A2T0TNK7_9BACT</name>
<feature type="repeat" description="TPR" evidence="3">
    <location>
        <begin position="51"/>
        <end position="84"/>
    </location>
</feature>
<organism evidence="4 5">
    <name type="scientific">Spirosoma oryzae</name>
    <dbReference type="NCBI Taxonomy" id="1469603"/>
    <lineage>
        <taxon>Bacteria</taxon>
        <taxon>Pseudomonadati</taxon>
        <taxon>Bacteroidota</taxon>
        <taxon>Cytophagia</taxon>
        <taxon>Cytophagales</taxon>
        <taxon>Cytophagaceae</taxon>
        <taxon>Spirosoma</taxon>
    </lineage>
</organism>
<dbReference type="SUPFAM" id="SSF48452">
    <property type="entry name" value="TPR-like"/>
    <property type="match status" value="2"/>
</dbReference>
<dbReference type="PANTHER" id="PTHR44858:SF1">
    <property type="entry name" value="UDP-N-ACETYLGLUCOSAMINE--PEPTIDE N-ACETYLGLUCOSAMINYLTRANSFERASE SPINDLY-RELATED"/>
    <property type="match status" value="1"/>
</dbReference>
<evidence type="ECO:0000256" key="3">
    <source>
        <dbReference type="PROSITE-ProRule" id="PRU00339"/>
    </source>
</evidence>
<feature type="repeat" description="TPR" evidence="3">
    <location>
        <begin position="187"/>
        <end position="220"/>
    </location>
</feature>
<dbReference type="AlphaFoldDB" id="A0A2T0TNK7"/>
<protein>
    <submittedName>
        <fullName evidence="4">Tfp pilus assembly protein PilF</fullName>
    </submittedName>
</protein>
<keyword evidence="5" id="KW-1185">Reference proteome</keyword>
<keyword evidence="2 3" id="KW-0802">TPR repeat</keyword>
<gene>
    <name evidence="4" type="ORF">CLV58_101372</name>
</gene>
<evidence type="ECO:0000256" key="1">
    <source>
        <dbReference type="ARBA" id="ARBA00022737"/>
    </source>
</evidence>